<dbReference type="RefSeq" id="WP_119118781.1">
    <property type="nucleotide sequence ID" value="NZ_QWVS01000056.1"/>
</dbReference>
<dbReference type="PANTHER" id="PTHR40053:SF1">
    <property type="entry name" value="SPORULATION-CONTROL PROTEIN SPO0M"/>
    <property type="match status" value="1"/>
</dbReference>
<dbReference type="Pfam" id="PF07070">
    <property type="entry name" value="Spo0M"/>
    <property type="match status" value="1"/>
</dbReference>
<dbReference type="InterPro" id="IPR009776">
    <property type="entry name" value="Spore_0_M"/>
</dbReference>
<gene>
    <name evidence="1" type="ORF">D1953_19300</name>
</gene>
<proteinExistence type="predicted"/>
<accession>A0A398B289</accession>
<evidence type="ECO:0000313" key="1">
    <source>
        <dbReference type="EMBL" id="RID81926.1"/>
    </source>
</evidence>
<dbReference type="InterPro" id="IPR014752">
    <property type="entry name" value="Arrestin-like_C"/>
</dbReference>
<sequence>MWVFNKMLASIGIGNAKVDTKLEKSQYTLGETVSGIIDVQGGTVEQKIDEIYLTLHTNYEVENDDHTYQKTATINRYLITQPFVIGPNETKEIPFSFQLPFETPLTYGKTKIWIKTGMDIKNAIDPTDQDYIRVVANPLIDSVLHAVKELGFRLREVDCEEAPFRFRTYAPYFQEFEFVPVSGAFRGHLKELEFVFFVKNDQALEVLVELDRKSRGLAALFGDSEKNVRLSLTSHDIPNMKHRINDFLIRYI</sequence>
<evidence type="ECO:0000313" key="2">
    <source>
        <dbReference type="Proteomes" id="UP000266016"/>
    </source>
</evidence>
<keyword evidence="2" id="KW-1185">Reference proteome</keyword>
<dbReference type="PANTHER" id="PTHR40053">
    <property type="entry name" value="SPORULATION-CONTROL PROTEIN SPO0M"/>
    <property type="match status" value="1"/>
</dbReference>
<reference evidence="1 2" key="1">
    <citation type="submission" date="2018-08" db="EMBL/GenBank/DDBJ databases">
        <title>Bacillus jemisoniae sp. nov., Bacillus chryseoplanitiae sp. nov., Bacillus resnikiae sp. nov., and Bacillus frankliniae sp. nov., isolated from Viking spacecraft and associated surfaces.</title>
        <authorList>
            <person name="Seuylemezian A."/>
            <person name="Vaishampayan P."/>
        </authorList>
    </citation>
    <scope>NUCLEOTIDE SEQUENCE [LARGE SCALE GENOMIC DNA]</scope>
    <source>
        <strain evidence="1 2">MA001</strain>
    </source>
</reference>
<dbReference type="Gene3D" id="2.60.40.640">
    <property type="match status" value="1"/>
</dbReference>
<organism evidence="1 2">
    <name type="scientific">Peribacillus asahii</name>
    <dbReference type="NCBI Taxonomy" id="228899"/>
    <lineage>
        <taxon>Bacteria</taxon>
        <taxon>Bacillati</taxon>
        <taxon>Bacillota</taxon>
        <taxon>Bacilli</taxon>
        <taxon>Bacillales</taxon>
        <taxon>Bacillaceae</taxon>
        <taxon>Peribacillus</taxon>
    </lineage>
</organism>
<dbReference type="EMBL" id="QWVS01000056">
    <property type="protein sequence ID" value="RID81926.1"/>
    <property type="molecule type" value="Genomic_DNA"/>
</dbReference>
<dbReference type="Proteomes" id="UP000266016">
    <property type="component" value="Unassembled WGS sequence"/>
</dbReference>
<dbReference type="AlphaFoldDB" id="A0A398B289"/>
<protein>
    <submittedName>
        <fullName evidence="1">Sporulation protein SpoOM</fullName>
    </submittedName>
</protein>
<name>A0A398B289_9BACI</name>
<comment type="caution">
    <text evidence="1">The sequence shown here is derived from an EMBL/GenBank/DDBJ whole genome shotgun (WGS) entry which is preliminary data.</text>
</comment>